<feature type="signal peptide" evidence="1">
    <location>
        <begin position="1"/>
        <end position="27"/>
    </location>
</feature>
<proteinExistence type="predicted"/>
<dbReference type="RefSeq" id="WP_419188954.1">
    <property type="nucleotide sequence ID" value="NZ_CP036526.1"/>
</dbReference>
<sequence length="428" mass="46385" precursor="true">MTVCKHHRTCLFGAFVLCFVFSQVAQAESGSWNRFHGIDGAGLVADGQIPDQWGDGDYAWCYKFESRDVGSPVVANGRVFLMASNPDQDKISLQAFDLASGKRLWSKAFDQPEHHLHRRNTFASSTPAADDSQVFVCWCDSSHTFLKCFDHEGNEIWSRDFGSWQSQHGFGTSPRIAGDMVLLFNSQQSEQLKPGQTAGRSRMIAVHRTSGATIWEQPLNTKRSCYGVPAIYTASSGDKQVIDANTGNGLFGLDIKSGALLWNLEVFDKRCCSTPLIVGDIAIGSCGSGGGGNQLVGVRIPKSAQEKPVEVYRIAKGAPYVPTPAVKDNHLYMVDDKGIASCIDAITGETKWFQRIGGNFGASPVIVGNKLLLISLEGEATVLKAATKFERISQFDLGGPVGATPAYADGRLILRVGQELRVLKGSTL</sequence>
<evidence type="ECO:0000313" key="4">
    <source>
        <dbReference type="Proteomes" id="UP000319817"/>
    </source>
</evidence>
<gene>
    <name evidence="3" type="ORF">K239x_30520</name>
</gene>
<accession>A0A517NVB2</accession>
<evidence type="ECO:0000256" key="1">
    <source>
        <dbReference type="SAM" id="SignalP"/>
    </source>
</evidence>
<keyword evidence="1" id="KW-0732">Signal</keyword>
<dbReference type="InterPro" id="IPR015943">
    <property type="entry name" value="WD40/YVTN_repeat-like_dom_sf"/>
</dbReference>
<dbReference type="SUPFAM" id="SSF50998">
    <property type="entry name" value="Quinoprotein alcohol dehydrogenase-like"/>
    <property type="match status" value="1"/>
</dbReference>
<dbReference type="Proteomes" id="UP000319817">
    <property type="component" value="Chromosome"/>
</dbReference>
<keyword evidence="4" id="KW-1185">Reference proteome</keyword>
<dbReference type="PANTHER" id="PTHR34512:SF30">
    <property type="entry name" value="OUTER MEMBRANE PROTEIN ASSEMBLY FACTOR BAMB"/>
    <property type="match status" value="1"/>
</dbReference>
<protein>
    <submittedName>
        <fullName evidence="3">Outer membrane biogenesis protein BamB</fullName>
    </submittedName>
</protein>
<name>A0A517NVB2_9BACT</name>
<dbReference type="InterPro" id="IPR011047">
    <property type="entry name" value="Quinoprotein_ADH-like_sf"/>
</dbReference>
<dbReference type="PANTHER" id="PTHR34512">
    <property type="entry name" value="CELL SURFACE PROTEIN"/>
    <property type="match status" value="1"/>
</dbReference>
<dbReference type="Pfam" id="PF13360">
    <property type="entry name" value="PQQ_2"/>
    <property type="match status" value="1"/>
</dbReference>
<evidence type="ECO:0000313" key="3">
    <source>
        <dbReference type="EMBL" id="QDT11058.1"/>
    </source>
</evidence>
<dbReference type="EMBL" id="CP036526">
    <property type="protein sequence ID" value="QDT11058.1"/>
    <property type="molecule type" value="Genomic_DNA"/>
</dbReference>
<feature type="domain" description="Pyrrolo-quinoline quinone repeat" evidence="2">
    <location>
        <begin position="93"/>
        <end position="352"/>
    </location>
</feature>
<reference evidence="3 4" key="1">
    <citation type="submission" date="2019-02" db="EMBL/GenBank/DDBJ databases">
        <title>Deep-cultivation of Planctomycetes and their phenomic and genomic characterization uncovers novel biology.</title>
        <authorList>
            <person name="Wiegand S."/>
            <person name="Jogler M."/>
            <person name="Boedeker C."/>
            <person name="Pinto D."/>
            <person name="Vollmers J."/>
            <person name="Rivas-Marin E."/>
            <person name="Kohn T."/>
            <person name="Peeters S.H."/>
            <person name="Heuer A."/>
            <person name="Rast P."/>
            <person name="Oberbeckmann S."/>
            <person name="Bunk B."/>
            <person name="Jeske O."/>
            <person name="Meyerdierks A."/>
            <person name="Storesund J.E."/>
            <person name="Kallscheuer N."/>
            <person name="Luecker S."/>
            <person name="Lage O.M."/>
            <person name="Pohl T."/>
            <person name="Merkel B.J."/>
            <person name="Hornburger P."/>
            <person name="Mueller R.-W."/>
            <person name="Bruemmer F."/>
            <person name="Labrenz M."/>
            <person name="Spormann A.M."/>
            <person name="Op den Camp H."/>
            <person name="Overmann J."/>
            <person name="Amann R."/>
            <person name="Jetten M.S.M."/>
            <person name="Mascher T."/>
            <person name="Medema M.H."/>
            <person name="Devos D.P."/>
            <person name="Kaster A.-K."/>
            <person name="Ovreas L."/>
            <person name="Rohde M."/>
            <person name="Galperin M.Y."/>
            <person name="Jogler C."/>
        </authorList>
    </citation>
    <scope>NUCLEOTIDE SEQUENCE [LARGE SCALE GENOMIC DNA]</scope>
    <source>
        <strain evidence="3 4">K23_9</strain>
    </source>
</reference>
<dbReference type="InterPro" id="IPR002372">
    <property type="entry name" value="PQQ_rpt_dom"/>
</dbReference>
<feature type="chain" id="PRO_5022055545" evidence="1">
    <location>
        <begin position="28"/>
        <end position="428"/>
    </location>
</feature>
<dbReference type="AlphaFoldDB" id="A0A517NVB2"/>
<organism evidence="3 4">
    <name type="scientific">Stieleria marina</name>
    <dbReference type="NCBI Taxonomy" id="1930275"/>
    <lineage>
        <taxon>Bacteria</taxon>
        <taxon>Pseudomonadati</taxon>
        <taxon>Planctomycetota</taxon>
        <taxon>Planctomycetia</taxon>
        <taxon>Pirellulales</taxon>
        <taxon>Pirellulaceae</taxon>
        <taxon>Stieleria</taxon>
    </lineage>
</organism>
<evidence type="ECO:0000259" key="2">
    <source>
        <dbReference type="Pfam" id="PF13360"/>
    </source>
</evidence>
<dbReference type="Gene3D" id="2.130.10.10">
    <property type="entry name" value="YVTN repeat-like/Quinoprotein amine dehydrogenase"/>
    <property type="match status" value="2"/>
</dbReference>